<dbReference type="PROSITE" id="PS51683">
    <property type="entry name" value="SAM_OMT_II"/>
    <property type="match status" value="1"/>
</dbReference>
<comment type="caution">
    <text evidence="6">The sequence shown here is derived from an EMBL/GenBank/DDBJ whole genome shotgun (WGS) entry which is preliminary data.</text>
</comment>
<evidence type="ECO:0000256" key="2">
    <source>
        <dbReference type="ARBA" id="ARBA00022679"/>
    </source>
</evidence>
<evidence type="ECO:0000259" key="5">
    <source>
        <dbReference type="Pfam" id="PF00891"/>
    </source>
</evidence>
<dbReference type="GO" id="GO:0032259">
    <property type="term" value="P:methylation"/>
    <property type="evidence" value="ECO:0007669"/>
    <property type="project" value="UniProtKB-KW"/>
</dbReference>
<feature type="domain" description="O-methyltransferase C-terminal" evidence="5">
    <location>
        <begin position="247"/>
        <end position="389"/>
    </location>
</feature>
<keyword evidence="3" id="KW-0949">S-adenosyl-L-methionine</keyword>
<dbReference type="PANTHER" id="PTHR43712:SF1">
    <property type="entry name" value="HYPOTHETICAL O-METHYLTRANSFERASE (EUROFUNG)-RELATED"/>
    <property type="match status" value="1"/>
</dbReference>
<evidence type="ECO:0000313" key="7">
    <source>
        <dbReference type="Proteomes" id="UP001194746"/>
    </source>
</evidence>
<name>A0AAD4CS07_ASPNN</name>
<evidence type="ECO:0000256" key="3">
    <source>
        <dbReference type="ARBA" id="ARBA00022691"/>
    </source>
</evidence>
<evidence type="ECO:0000313" key="6">
    <source>
        <dbReference type="EMBL" id="KAF9891654.1"/>
    </source>
</evidence>
<dbReference type="Gene3D" id="1.10.10.10">
    <property type="entry name" value="Winged helix-like DNA-binding domain superfamily/Winged helix DNA-binding domain"/>
    <property type="match status" value="1"/>
</dbReference>
<proteinExistence type="predicted"/>
<sequence length="411" mass="46378">MVTSNGTKPASNSAAPNRIDTILETVTHRVDAYRSQNEEADRVAALKAAQDLVKALQKPRDAVYHLAYSPTHPLCVRIGIDLEIFTTLSAKNGPVTLAELAAVKSASPILVAKPERVLRILAGIGYVEEPEVHVYAPSEMTHHMADRYNVGTVKFIWDLGMTSLAKIPEFLRENKYQHVEGAINGPFQYAHKIDNIIWEWVATSPELLDTINTFMEGDRGSRPSWLTWFPVEERLVEGFEGGDQEVLFVDVAGGRGHDLKDFCERFPQAKGRVILEDLPHVLDEALPIPGVERVAFDLFQPQPIQGARVYYLKFILHDWSHDQCHQILRQIHQAMRPGYSKLVIEEFILPEKDCPMLSAMWDWEMMVFCNSMERSRAMWEKLLDGAGFQAKFFSPPGDGQGVIEADVKVEQ</sequence>
<dbReference type="Proteomes" id="UP001194746">
    <property type="component" value="Unassembled WGS sequence"/>
</dbReference>
<reference evidence="6" key="2">
    <citation type="submission" date="2020-02" db="EMBL/GenBank/DDBJ databases">
        <authorList>
            <person name="Gilchrist C.L.M."/>
            <person name="Chooi Y.-H."/>
        </authorList>
    </citation>
    <scope>NUCLEOTIDE SEQUENCE</scope>
    <source>
        <strain evidence="6">MST-FP2251</strain>
    </source>
</reference>
<dbReference type="GO" id="GO:0008171">
    <property type="term" value="F:O-methyltransferase activity"/>
    <property type="evidence" value="ECO:0007669"/>
    <property type="project" value="InterPro"/>
</dbReference>
<evidence type="ECO:0000256" key="4">
    <source>
        <dbReference type="PIRSR" id="PIRSR005739-1"/>
    </source>
</evidence>
<organism evidence="6 7">
    <name type="scientific">Aspergillus nanangensis</name>
    <dbReference type="NCBI Taxonomy" id="2582783"/>
    <lineage>
        <taxon>Eukaryota</taxon>
        <taxon>Fungi</taxon>
        <taxon>Dikarya</taxon>
        <taxon>Ascomycota</taxon>
        <taxon>Pezizomycotina</taxon>
        <taxon>Eurotiomycetes</taxon>
        <taxon>Eurotiomycetidae</taxon>
        <taxon>Eurotiales</taxon>
        <taxon>Aspergillaceae</taxon>
        <taxon>Aspergillus</taxon>
        <taxon>Aspergillus subgen. Circumdati</taxon>
    </lineage>
</organism>
<dbReference type="GO" id="GO:0044550">
    <property type="term" value="P:secondary metabolite biosynthetic process"/>
    <property type="evidence" value="ECO:0007669"/>
    <property type="project" value="UniProtKB-ARBA"/>
</dbReference>
<evidence type="ECO:0000256" key="1">
    <source>
        <dbReference type="ARBA" id="ARBA00022603"/>
    </source>
</evidence>
<dbReference type="AlphaFoldDB" id="A0AAD4CS07"/>
<gene>
    <name evidence="6" type="ORF">FE257_003666</name>
</gene>
<protein>
    <recommendedName>
        <fullName evidence="5">O-methyltransferase C-terminal domain-containing protein</fullName>
    </recommendedName>
</protein>
<dbReference type="InterPro" id="IPR016461">
    <property type="entry name" value="COMT-like"/>
</dbReference>
<keyword evidence="7" id="KW-1185">Reference proteome</keyword>
<dbReference type="InterPro" id="IPR001077">
    <property type="entry name" value="COMT_C"/>
</dbReference>
<dbReference type="Gene3D" id="3.40.50.150">
    <property type="entry name" value="Vaccinia Virus protein VP39"/>
    <property type="match status" value="1"/>
</dbReference>
<keyword evidence="2" id="KW-0808">Transferase</keyword>
<reference evidence="6" key="1">
    <citation type="journal article" date="2019" name="Beilstein J. Org. Chem.">
        <title>Nanangenines: drimane sesquiterpenoids as the dominant metabolite cohort of a novel Australian fungus, Aspergillus nanangensis.</title>
        <authorList>
            <person name="Lacey H.J."/>
            <person name="Gilchrist C.L.M."/>
            <person name="Crombie A."/>
            <person name="Kalaitzis J.A."/>
            <person name="Vuong D."/>
            <person name="Rutledge P.J."/>
            <person name="Turner P."/>
            <person name="Pitt J.I."/>
            <person name="Lacey E."/>
            <person name="Chooi Y.H."/>
            <person name="Piggott A.M."/>
        </authorList>
    </citation>
    <scope>NUCLEOTIDE SEQUENCE</scope>
    <source>
        <strain evidence="6">MST-FP2251</strain>
    </source>
</reference>
<dbReference type="InterPro" id="IPR036388">
    <property type="entry name" value="WH-like_DNA-bd_sf"/>
</dbReference>
<dbReference type="InterPro" id="IPR036390">
    <property type="entry name" value="WH_DNA-bd_sf"/>
</dbReference>
<dbReference type="SUPFAM" id="SSF53335">
    <property type="entry name" value="S-adenosyl-L-methionine-dependent methyltransferases"/>
    <property type="match status" value="1"/>
</dbReference>
<dbReference type="InterPro" id="IPR029063">
    <property type="entry name" value="SAM-dependent_MTases_sf"/>
</dbReference>
<accession>A0AAD4CS07</accession>
<dbReference type="SUPFAM" id="SSF46785">
    <property type="entry name" value="Winged helix' DNA-binding domain"/>
    <property type="match status" value="1"/>
</dbReference>
<dbReference type="PIRSF" id="PIRSF005739">
    <property type="entry name" value="O-mtase"/>
    <property type="match status" value="1"/>
</dbReference>
<keyword evidence="1" id="KW-0489">Methyltransferase</keyword>
<dbReference type="PANTHER" id="PTHR43712">
    <property type="entry name" value="PUTATIVE (AFU_ORTHOLOGUE AFUA_4G14580)-RELATED"/>
    <property type="match status" value="1"/>
</dbReference>
<dbReference type="EMBL" id="VCAU01000017">
    <property type="protein sequence ID" value="KAF9891654.1"/>
    <property type="molecule type" value="Genomic_DNA"/>
</dbReference>
<feature type="active site" description="Proton acceptor" evidence="4">
    <location>
        <position position="317"/>
    </location>
</feature>
<dbReference type="Pfam" id="PF00891">
    <property type="entry name" value="Methyltransf_2"/>
    <property type="match status" value="1"/>
</dbReference>